<keyword evidence="4" id="KW-1185">Reference proteome</keyword>
<protein>
    <recommendedName>
        <fullName evidence="5">Cell division protein FtsL</fullName>
    </recommendedName>
</protein>
<keyword evidence="2" id="KW-0812">Transmembrane</keyword>
<evidence type="ECO:0000313" key="4">
    <source>
        <dbReference type="Proteomes" id="UP000287502"/>
    </source>
</evidence>
<organism evidence="3 4">
    <name type="scientific">Geovibrio thiophilus</name>
    <dbReference type="NCBI Taxonomy" id="139438"/>
    <lineage>
        <taxon>Bacteria</taxon>
        <taxon>Pseudomonadati</taxon>
        <taxon>Deferribacterota</taxon>
        <taxon>Deferribacteres</taxon>
        <taxon>Deferribacterales</taxon>
        <taxon>Geovibrionaceae</taxon>
        <taxon>Geovibrio</taxon>
    </lineage>
</organism>
<evidence type="ECO:0000256" key="1">
    <source>
        <dbReference type="SAM" id="Coils"/>
    </source>
</evidence>
<sequence length="103" mass="11919">MRAKTIYWDKAYESNGENALSTGKVLLWALLVISVFLVVYMRHLCVREGYAISRLAADLNEMEIQYQLMQEKQSEMRDTASLYKMGESMGLVLPDMDRTFNVQ</sequence>
<reference evidence="3 4" key="1">
    <citation type="submission" date="2019-01" db="EMBL/GenBank/DDBJ databases">
        <title>Geovibrio thiophilus DSM 11263, complete genome.</title>
        <authorList>
            <person name="Spring S."/>
            <person name="Bunk B."/>
            <person name="Sproer C."/>
        </authorList>
    </citation>
    <scope>NUCLEOTIDE SEQUENCE [LARGE SCALE GENOMIC DNA]</scope>
    <source>
        <strain evidence="3 4">DSM 11263</strain>
    </source>
</reference>
<evidence type="ECO:0008006" key="5">
    <source>
        <dbReference type="Google" id="ProtNLM"/>
    </source>
</evidence>
<dbReference type="OrthoDB" id="9949487at2"/>
<feature type="transmembrane region" description="Helical" evidence="2">
    <location>
        <begin position="25"/>
        <end position="45"/>
    </location>
</feature>
<dbReference type="RefSeq" id="WP_128467383.1">
    <property type="nucleotide sequence ID" value="NZ_CP035108.1"/>
</dbReference>
<keyword evidence="1" id="KW-0175">Coiled coil</keyword>
<name>A0A410K1F5_9BACT</name>
<feature type="coiled-coil region" evidence="1">
    <location>
        <begin position="52"/>
        <end position="79"/>
    </location>
</feature>
<dbReference type="KEGG" id="gtl:EP073_11890"/>
<dbReference type="EMBL" id="CP035108">
    <property type="protein sequence ID" value="QAR34078.1"/>
    <property type="molecule type" value="Genomic_DNA"/>
</dbReference>
<gene>
    <name evidence="3" type="ORF">EP073_11890</name>
</gene>
<dbReference type="Proteomes" id="UP000287502">
    <property type="component" value="Chromosome"/>
</dbReference>
<keyword evidence="2" id="KW-0472">Membrane</keyword>
<evidence type="ECO:0000313" key="3">
    <source>
        <dbReference type="EMBL" id="QAR34078.1"/>
    </source>
</evidence>
<evidence type="ECO:0000256" key="2">
    <source>
        <dbReference type="SAM" id="Phobius"/>
    </source>
</evidence>
<accession>A0A410K1F5</accession>
<keyword evidence="2" id="KW-1133">Transmembrane helix</keyword>
<dbReference type="AlphaFoldDB" id="A0A410K1F5"/>
<proteinExistence type="predicted"/>